<dbReference type="PANTHER" id="PTHR48228:SF5">
    <property type="entry name" value="ALPHA-METHYLACYL-COA RACEMASE"/>
    <property type="match status" value="1"/>
</dbReference>
<evidence type="ECO:0000313" key="1">
    <source>
        <dbReference type="EMBL" id="KHL01367.1"/>
    </source>
</evidence>
<organism evidence="1 2">
    <name type="scientific">Sinomonas humi</name>
    <dbReference type="NCBI Taxonomy" id="1338436"/>
    <lineage>
        <taxon>Bacteria</taxon>
        <taxon>Bacillati</taxon>
        <taxon>Actinomycetota</taxon>
        <taxon>Actinomycetes</taxon>
        <taxon>Micrococcales</taxon>
        <taxon>Micrococcaceae</taxon>
        <taxon>Sinomonas</taxon>
    </lineage>
</organism>
<dbReference type="Gene3D" id="3.30.1540.10">
    <property type="entry name" value="formyl-coa transferase, domain 3"/>
    <property type="match status" value="1"/>
</dbReference>
<comment type="caution">
    <text evidence="1">The sequence shown here is derived from an EMBL/GenBank/DDBJ whole genome shotgun (WGS) entry which is preliminary data.</text>
</comment>
<dbReference type="STRING" id="1338436.LK10_15870"/>
<dbReference type="GO" id="GO:0003824">
    <property type="term" value="F:catalytic activity"/>
    <property type="evidence" value="ECO:0007669"/>
    <property type="project" value="InterPro"/>
</dbReference>
<dbReference type="PANTHER" id="PTHR48228">
    <property type="entry name" value="SUCCINYL-COA--D-CITRAMALATE COA-TRANSFERASE"/>
    <property type="match status" value="1"/>
</dbReference>
<dbReference type="AlphaFoldDB" id="A0A0B2AI02"/>
<dbReference type="Pfam" id="PF02515">
    <property type="entry name" value="CoA_transf_3"/>
    <property type="match status" value="1"/>
</dbReference>
<protein>
    <submittedName>
        <fullName evidence="1">Dehydratase</fullName>
    </submittedName>
</protein>
<reference evidence="1 2" key="1">
    <citation type="submission" date="2014-09" db="EMBL/GenBank/DDBJ databases">
        <title>Genome sequence of Sinomonas sp. MUSC 117.</title>
        <authorList>
            <person name="Lee L.-H."/>
        </authorList>
    </citation>
    <scope>NUCLEOTIDE SEQUENCE [LARGE SCALE GENOMIC DNA]</scope>
    <source>
        <strain evidence="1 2">MUSC 117</strain>
    </source>
</reference>
<sequence>MSTAPLAGLRIVEFASFVAGPSAGMNLAQLGAEVIRIDPLRGGPDARRWPVSRGTGSSLYWSSLNRGKKSVTVDVRSREGQELVLALATLPGPDAGILVDNQVGRPWLSYDALAERRRDMIRMHIGGRADGGPAVDYTVNTEVGVTDLTGPGDSRTPVNHVLPAWDYLAGMTAATGLLAALRRRDRTGEGADLKIALADVAFAGVANLGWLSEVRERGDRDRHGNYVYGTFGVDFEAADGGRVMVVALTPRQWAALGRATGTETVLAALEKAAGADFAREDDRYLHREVIAALMRPWFRVRSSGEVGAALTEAGVLWSRYRTMADVVADFEAGLTSPVLAEVDQPGIGSVISARSPIRDCDEYGPTAVAPALGADTEEVLTDLLGLQPSALGRLQDAGVLEPSSL</sequence>
<proteinExistence type="predicted"/>
<keyword evidence="2" id="KW-1185">Reference proteome</keyword>
<dbReference type="EMBL" id="JTDL01000141">
    <property type="protein sequence ID" value="KHL01367.1"/>
    <property type="molecule type" value="Genomic_DNA"/>
</dbReference>
<gene>
    <name evidence="1" type="ORF">LK10_15870</name>
</gene>
<dbReference type="InterPro" id="IPR003673">
    <property type="entry name" value="CoA-Trfase_fam_III"/>
</dbReference>
<dbReference type="RefSeq" id="WP_043125696.1">
    <property type="nucleotide sequence ID" value="NZ_JTDL01000141.1"/>
</dbReference>
<dbReference type="SUPFAM" id="SSF89796">
    <property type="entry name" value="CoA-transferase family III (CaiB/BaiF)"/>
    <property type="match status" value="1"/>
</dbReference>
<dbReference type="InterPro" id="IPR023606">
    <property type="entry name" value="CoA-Trfase_III_dom_1_sf"/>
</dbReference>
<dbReference type="OrthoDB" id="9797653at2"/>
<evidence type="ECO:0000313" key="2">
    <source>
        <dbReference type="Proteomes" id="UP000030982"/>
    </source>
</evidence>
<dbReference type="InterPro" id="IPR050509">
    <property type="entry name" value="CoA-transferase_III"/>
</dbReference>
<dbReference type="InterPro" id="IPR044855">
    <property type="entry name" value="CoA-Trfase_III_dom3_sf"/>
</dbReference>
<dbReference type="Gene3D" id="3.40.50.10540">
    <property type="entry name" value="Crotonobetainyl-coa:carnitine coa-transferase, domain 1"/>
    <property type="match status" value="1"/>
</dbReference>
<dbReference type="Proteomes" id="UP000030982">
    <property type="component" value="Unassembled WGS sequence"/>
</dbReference>
<name>A0A0B2AI02_9MICC</name>
<accession>A0A0B2AI02</accession>